<dbReference type="GO" id="GO:0004364">
    <property type="term" value="F:glutathione transferase activity"/>
    <property type="evidence" value="ECO:0000318"/>
    <property type="project" value="GO_Central"/>
</dbReference>
<sequence length="221" mass="25582">MVQDVVLLDLWVSPYTARVKIALAEKGIEYESKEEDLRNKSSLLLETNPAYKKVPVLIHKGKPISESLIIVQYIDEFWNHKSPLLPSDPYERAHARFWADFVDQKIQAAIYRIFWAPSYSEEKEAAEKEFIECCKVIEGELGNKPYFGGETFGFVDIALIPSYSYFYAHERMGNLSLVEELPKLTAWVKRCLERETVAKSLADPHKIYEFVSEIRKQKGLE</sequence>
<dbReference type="GO" id="GO:0005737">
    <property type="term" value="C:cytoplasm"/>
    <property type="evidence" value="ECO:0000318"/>
    <property type="project" value="GO_Central"/>
</dbReference>
<comment type="caution">
    <text evidence="7">The sequence shown here is derived from an EMBL/GenBank/DDBJ whole genome shotgun (WGS) entry which is preliminary data.</text>
</comment>
<dbReference type="FunFam" id="1.20.1050.10:FF:000018">
    <property type="entry name" value="Glutathione S-transferase U20"/>
    <property type="match status" value="1"/>
</dbReference>
<dbReference type="SFLD" id="SFLDG00358">
    <property type="entry name" value="Main_(cytGST)"/>
    <property type="match status" value="1"/>
</dbReference>
<dbReference type="CDD" id="cd03058">
    <property type="entry name" value="GST_N_Tau"/>
    <property type="match status" value="1"/>
</dbReference>
<dbReference type="PROSITE" id="PS50404">
    <property type="entry name" value="GST_NTER"/>
    <property type="match status" value="1"/>
</dbReference>
<comment type="similarity">
    <text evidence="4">Belongs to the GST superfamily.</text>
</comment>
<dbReference type="FunFam" id="3.40.30.10:FF:000014">
    <property type="entry name" value="Tau class glutathione S-transferase"/>
    <property type="match status" value="1"/>
</dbReference>
<evidence type="ECO:0000256" key="4">
    <source>
        <dbReference type="RuleBase" id="RU003494"/>
    </source>
</evidence>
<dbReference type="STRING" id="3983.A0A2C9U826"/>
<evidence type="ECO:0000259" key="6">
    <source>
        <dbReference type="PROSITE" id="PS50405"/>
    </source>
</evidence>
<accession>A0A2C9U826</accession>
<gene>
    <name evidence="7" type="ORF">MANES_16G031400v8</name>
</gene>
<dbReference type="SFLD" id="SFLDS00019">
    <property type="entry name" value="Glutathione_Transferase_(cytos"/>
    <property type="match status" value="1"/>
</dbReference>
<dbReference type="EC" id="2.5.1.18" evidence="1"/>
<dbReference type="InterPro" id="IPR010987">
    <property type="entry name" value="Glutathione-S-Trfase_C-like"/>
</dbReference>
<dbReference type="GO" id="GO:0006749">
    <property type="term" value="P:glutathione metabolic process"/>
    <property type="evidence" value="ECO:0000318"/>
    <property type="project" value="GO_Central"/>
</dbReference>
<dbReference type="PROSITE" id="PS50405">
    <property type="entry name" value="GST_CTER"/>
    <property type="match status" value="1"/>
</dbReference>
<dbReference type="Pfam" id="PF00043">
    <property type="entry name" value="GST_C"/>
    <property type="match status" value="1"/>
</dbReference>
<evidence type="ECO:0000256" key="2">
    <source>
        <dbReference type="ARBA" id="ARBA00022679"/>
    </source>
</evidence>
<dbReference type="PANTHER" id="PTHR11260">
    <property type="entry name" value="GLUTATHIONE S-TRANSFERASE, GST, SUPERFAMILY, GST DOMAIN CONTAINING"/>
    <property type="match status" value="1"/>
</dbReference>
<protein>
    <recommendedName>
        <fullName evidence="1">glutathione transferase</fullName>
        <ecNumber evidence="1">2.5.1.18</ecNumber>
    </recommendedName>
</protein>
<dbReference type="CDD" id="cd03185">
    <property type="entry name" value="GST_C_Tau"/>
    <property type="match status" value="1"/>
</dbReference>
<dbReference type="Gramene" id="Manes.16G031400.1.v8.1">
    <property type="protein sequence ID" value="Manes.16G031400.1.v8.1.CDS"/>
    <property type="gene ID" value="Manes.16G031400.v8.1"/>
</dbReference>
<evidence type="ECO:0000256" key="1">
    <source>
        <dbReference type="ARBA" id="ARBA00012452"/>
    </source>
</evidence>
<dbReference type="SFLD" id="SFLDG01152">
    <property type="entry name" value="Main.3:_Omega-_and_Tau-like"/>
    <property type="match status" value="1"/>
</dbReference>
<dbReference type="InterPro" id="IPR045073">
    <property type="entry name" value="Omega/Tau-like"/>
</dbReference>
<dbReference type="Pfam" id="PF02798">
    <property type="entry name" value="GST_N"/>
    <property type="match status" value="1"/>
</dbReference>
<dbReference type="AlphaFoldDB" id="A0A2C9U826"/>
<evidence type="ECO:0000256" key="3">
    <source>
        <dbReference type="ARBA" id="ARBA00047960"/>
    </source>
</evidence>
<reference evidence="8" key="1">
    <citation type="journal article" date="2016" name="Nat. Biotechnol.">
        <title>Sequencing wild and cultivated cassava and related species reveals extensive interspecific hybridization and genetic diversity.</title>
        <authorList>
            <person name="Bredeson J.V."/>
            <person name="Lyons J.B."/>
            <person name="Prochnik S.E."/>
            <person name="Wu G.A."/>
            <person name="Ha C.M."/>
            <person name="Edsinger-Gonzales E."/>
            <person name="Grimwood J."/>
            <person name="Schmutz J."/>
            <person name="Rabbi I.Y."/>
            <person name="Egesi C."/>
            <person name="Nauluvula P."/>
            <person name="Lebot V."/>
            <person name="Ndunguru J."/>
            <person name="Mkamilo G."/>
            <person name="Bart R.S."/>
            <person name="Setter T.L."/>
            <person name="Gleadow R.M."/>
            <person name="Kulakow P."/>
            <person name="Ferguson M.E."/>
            <person name="Rounsley S."/>
            <person name="Rokhsar D.S."/>
        </authorList>
    </citation>
    <scope>NUCLEOTIDE SEQUENCE [LARGE SCALE GENOMIC DNA]</scope>
    <source>
        <strain evidence="8">cv. AM560-2</strain>
    </source>
</reference>
<dbReference type="Gene3D" id="1.20.1050.10">
    <property type="match status" value="1"/>
</dbReference>
<dbReference type="InterPro" id="IPR004045">
    <property type="entry name" value="Glutathione_S-Trfase_N"/>
</dbReference>
<evidence type="ECO:0000313" key="8">
    <source>
        <dbReference type="Proteomes" id="UP000091857"/>
    </source>
</evidence>
<dbReference type="PANTHER" id="PTHR11260:SF782">
    <property type="entry name" value="GLUTATHIONE S-TRANSFERASE"/>
    <property type="match status" value="1"/>
</dbReference>
<dbReference type="Gene3D" id="3.40.30.10">
    <property type="entry name" value="Glutaredoxin"/>
    <property type="match status" value="1"/>
</dbReference>
<dbReference type="OrthoDB" id="4951845at2759"/>
<dbReference type="SUPFAM" id="SSF52833">
    <property type="entry name" value="Thioredoxin-like"/>
    <property type="match status" value="1"/>
</dbReference>
<dbReference type="InterPro" id="IPR036249">
    <property type="entry name" value="Thioredoxin-like_sf"/>
</dbReference>
<dbReference type="InterPro" id="IPR045074">
    <property type="entry name" value="GST_C_Tau"/>
</dbReference>
<evidence type="ECO:0000259" key="5">
    <source>
        <dbReference type="PROSITE" id="PS50404"/>
    </source>
</evidence>
<evidence type="ECO:0000313" key="7">
    <source>
        <dbReference type="EMBL" id="OAY26235.1"/>
    </source>
</evidence>
<organism evidence="7 8">
    <name type="scientific">Manihot esculenta</name>
    <name type="common">Cassava</name>
    <name type="synonym">Jatropha manihot</name>
    <dbReference type="NCBI Taxonomy" id="3983"/>
    <lineage>
        <taxon>Eukaryota</taxon>
        <taxon>Viridiplantae</taxon>
        <taxon>Streptophyta</taxon>
        <taxon>Embryophyta</taxon>
        <taxon>Tracheophyta</taxon>
        <taxon>Spermatophyta</taxon>
        <taxon>Magnoliopsida</taxon>
        <taxon>eudicotyledons</taxon>
        <taxon>Gunneridae</taxon>
        <taxon>Pentapetalae</taxon>
        <taxon>rosids</taxon>
        <taxon>fabids</taxon>
        <taxon>Malpighiales</taxon>
        <taxon>Euphorbiaceae</taxon>
        <taxon>Crotonoideae</taxon>
        <taxon>Manihoteae</taxon>
        <taxon>Manihot</taxon>
    </lineage>
</organism>
<feature type="domain" description="GST N-terminal" evidence="5">
    <location>
        <begin position="3"/>
        <end position="82"/>
    </location>
</feature>
<feature type="domain" description="GST C-terminal" evidence="6">
    <location>
        <begin position="88"/>
        <end position="220"/>
    </location>
</feature>
<proteinExistence type="inferred from homology"/>
<dbReference type="InterPro" id="IPR040079">
    <property type="entry name" value="Glutathione_S-Trfase"/>
</dbReference>
<comment type="catalytic activity">
    <reaction evidence="3">
        <text>RX + glutathione = an S-substituted glutathione + a halide anion + H(+)</text>
        <dbReference type="Rhea" id="RHEA:16437"/>
        <dbReference type="ChEBI" id="CHEBI:15378"/>
        <dbReference type="ChEBI" id="CHEBI:16042"/>
        <dbReference type="ChEBI" id="CHEBI:17792"/>
        <dbReference type="ChEBI" id="CHEBI:57925"/>
        <dbReference type="ChEBI" id="CHEBI:90779"/>
        <dbReference type="EC" id="2.5.1.18"/>
    </reaction>
</comment>
<dbReference type="Proteomes" id="UP000091857">
    <property type="component" value="Chromosome 16"/>
</dbReference>
<name>A0A2C9U826_MANES</name>
<dbReference type="InterPro" id="IPR004046">
    <property type="entry name" value="GST_C"/>
</dbReference>
<keyword evidence="8" id="KW-1185">Reference proteome</keyword>
<dbReference type="EMBL" id="CM004402">
    <property type="protein sequence ID" value="OAY26235.1"/>
    <property type="molecule type" value="Genomic_DNA"/>
</dbReference>
<dbReference type="InterPro" id="IPR036282">
    <property type="entry name" value="Glutathione-S-Trfase_C_sf"/>
</dbReference>
<keyword evidence="2" id="KW-0808">Transferase</keyword>
<dbReference type="SUPFAM" id="SSF47616">
    <property type="entry name" value="GST C-terminal domain-like"/>
    <property type="match status" value="1"/>
</dbReference>